<accession>A0ABD1QWV6</accession>
<keyword evidence="1" id="KW-0812">Transmembrane</keyword>
<feature type="transmembrane region" description="Helical" evidence="1">
    <location>
        <begin position="72"/>
        <end position="90"/>
    </location>
</feature>
<evidence type="ECO:0000313" key="2">
    <source>
        <dbReference type="EMBL" id="KAL2479711.1"/>
    </source>
</evidence>
<keyword evidence="3" id="KW-1185">Reference proteome</keyword>
<evidence type="ECO:0000256" key="1">
    <source>
        <dbReference type="SAM" id="Phobius"/>
    </source>
</evidence>
<feature type="transmembrane region" description="Helical" evidence="1">
    <location>
        <begin position="30"/>
        <end position="51"/>
    </location>
</feature>
<protein>
    <submittedName>
        <fullName evidence="2">Uncharacterized protein</fullName>
    </submittedName>
</protein>
<gene>
    <name evidence="2" type="ORF">Adt_32677</name>
</gene>
<reference evidence="3" key="1">
    <citation type="submission" date="2024-07" db="EMBL/GenBank/DDBJ databases">
        <title>Two chromosome-level genome assemblies of Korean endemic species Abeliophyllum distichum and Forsythia ovata (Oleaceae).</title>
        <authorList>
            <person name="Jang H."/>
        </authorList>
    </citation>
    <scope>NUCLEOTIDE SEQUENCE [LARGE SCALE GENOMIC DNA]</scope>
</reference>
<evidence type="ECO:0000313" key="3">
    <source>
        <dbReference type="Proteomes" id="UP001604336"/>
    </source>
</evidence>
<sequence length="103" mass="11427">MGATRVTEGGPPMVKSGSSGFGVGSTIRNLVLVSCFLVFIAFWFSGVSYVNQLIGNTLFRLNSNFLIASKEIEFQLFWLILVSPTVVWILRQRQTSGCTQWFG</sequence>
<proteinExistence type="predicted"/>
<organism evidence="2 3">
    <name type="scientific">Abeliophyllum distichum</name>
    <dbReference type="NCBI Taxonomy" id="126358"/>
    <lineage>
        <taxon>Eukaryota</taxon>
        <taxon>Viridiplantae</taxon>
        <taxon>Streptophyta</taxon>
        <taxon>Embryophyta</taxon>
        <taxon>Tracheophyta</taxon>
        <taxon>Spermatophyta</taxon>
        <taxon>Magnoliopsida</taxon>
        <taxon>eudicotyledons</taxon>
        <taxon>Gunneridae</taxon>
        <taxon>Pentapetalae</taxon>
        <taxon>asterids</taxon>
        <taxon>lamiids</taxon>
        <taxon>Lamiales</taxon>
        <taxon>Oleaceae</taxon>
        <taxon>Forsythieae</taxon>
        <taxon>Abeliophyllum</taxon>
    </lineage>
</organism>
<dbReference type="EMBL" id="JBFOLK010000010">
    <property type="protein sequence ID" value="KAL2479711.1"/>
    <property type="molecule type" value="Genomic_DNA"/>
</dbReference>
<dbReference type="Proteomes" id="UP001604336">
    <property type="component" value="Unassembled WGS sequence"/>
</dbReference>
<dbReference type="AlphaFoldDB" id="A0ABD1QWV6"/>
<keyword evidence="1" id="KW-0472">Membrane</keyword>
<name>A0ABD1QWV6_9LAMI</name>
<keyword evidence="1" id="KW-1133">Transmembrane helix</keyword>
<comment type="caution">
    <text evidence="2">The sequence shown here is derived from an EMBL/GenBank/DDBJ whole genome shotgun (WGS) entry which is preliminary data.</text>
</comment>